<dbReference type="EMBL" id="GBXM01058868">
    <property type="protein sequence ID" value="JAH49709.1"/>
    <property type="molecule type" value="Transcribed_RNA"/>
</dbReference>
<name>A0A0E9T7P0_ANGAN</name>
<accession>A0A0E9T7P0</accession>
<protein>
    <submittedName>
        <fullName evidence="1">Uncharacterized protein</fullName>
    </submittedName>
</protein>
<proteinExistence type="predicted"/>
<sequence>MTGDQCSFYKTVQ</sequence>
<organism evidence="1">
    <name type="scientific">Anguilla anguilla</name>
    <name type="common">European freshwater eel</name>
    <name type="synonym">Muraena anguilla</name>
    <dbReference type="NCBI Taxonomy" id="7936"/>
    <lineage>
        <taxon>Eukaryota</taxon>
        <taxon>Metazoa</taxon>
        <taxon>Chordata</taxon>
        <taxon>Craniata</taxon>
        <taxon>Vertebrata</taxon>
        <taxon>Euteleostomi</taxon>
        <taxon>Actinopterygii</taxon>
        <taxon>Neopterygii</taxon>
        <taxon>Teleostei</taxon>
        <taxon>Anguilliformes</taxon>
        <taxon>Anguillidae</taxon>
        <taxon>Anguilla</taxon>
    </lineage>
</organism>
<reference evidence="1" key="2">
    <citation type="journal article" date="2015" name="Fish Shellfish Immunol.">
        <title>Early steps in the European eel (Anguilla anguilla)-Vibrio vulnificus interaction in the gills: Role of the RtxA13 toxin.</title>
        <authorList>
            <person name="Callol A."/>
            <person name="Pajuelo D."/>
            <person name="Ebbesson L."/>
            <person name="Teles M."/>
            <person name="MacKenzie S."/>
            <person name="Amaro C."/>
        </authorList>
    </citation>
    <scope>NUCLEOTIDE SEQUENCE</scope>
</reference>
<reference evidence="1" key="1">
    <citation type="submission" date="2014-11" db="EMBL/GenBank/DDBJ databases">
        <authorList>
            <person name="Amaro Gonzalez C."/>
        </authorList>
    </citation>
    <scope>NUCLEOTIDE SEQUENCE</scope>
</reference>
<evidence type="ECO:0000313" key="1">
    <source>
        <dbReference type="EMBL" id="JAH49709.1"/>
    </source>
</evidence>